<dbReference type="SMART" id="SM00346">
    <property type="entry name" value="HTH_ICLR"/>
    <property type="match status" value="1"/>
</dbReference>
<name>A0AA46TK74_9ACTN</name>
<proteinExistence type="predicted"/>
<dbReference type="InterPro" id="IPR036390">
    <property type="entry name" value="WH_DNA-bd_sf"/>
</dbReference>
<keyword evidence="3" id="KW-0804">Transcription</keyword>
<dbReference type="EMBL" id="CP094970">
    <property type="protein sequence ID" value="UYM06409.1"/>
    <property type="molecule type" value="Genomic_DNA"/>
</dbReference>
<dbReference type="AlphaFoldDB" id="A0AA46TK74"/>
<evidence type="ECO:0000256" key="3">
    <source>
        <dbReference type="ARBA" id="ARBA00023163"/>
    </source>
</evidence>
<dbReference type="Proteomes" id="UP001164390">
    <property type="component" value="Chromosome"/>
</dbReference>
<dbReference type="Pfam" id="PF09339">
    <property type="entry name" value="HTH_IclR"/>
    <property type="match status" value="1"/>
</dbReference>
<accession>A0AA46TK74</accession>
<gene>
    <name evidence="6" type="ORF">L0C25_04865</name>
</gene>
<protein>
    <submittedName>
        <fullName evidence="6">IclR family transcriptional regulator</fullName>
    </submittedName>
</protein>
<dbReference type="PROSITE" id="PS51077">
    <property type="entry name" value="HTH_ICLR"/>
    <property type="match status" value="1"/>
</dbReference>
<dbReference type="InterPro" id="IPR014757">
    <property type="entry name" value="Tscrpt_reg_IclR_C"/>
</dbReference>
<dbReference type="GO" id="GO:0003700">
    <property type="term" value="F:DNA-binding transcription factor activity"/>
    <property type="evidence" value="ECO:0007669"/>
    <property type="project" value="TreeGrafter"/>
</dbReference>
<evidence type="ECO:0000313" key="6">
    <source>
        <dbReference type="EMBL" id="UYM06409.1"/>
    </source>
</evidence>
<dbReference type="PANTHER" id="PTHR30136">
    <property type="entry name" value="HELIX-TURN-HELIX TRANSCRIPTIONAL REGULATOR, ICLR FAMILY"/>
    <property type="match status" value="1"/>
</dbReference>
<dbReference type="InterPro" id="IPR029016">
    <property type="entry name" value="GAF-like_dom_sf"/>
</dbReference>
<evidence type="ECO:0000256" key="1">
    <source>
        <dbReference type="ARBA" id="ARBA00023015"/>
    </source>
</evidence>
<dbReference type="Gene3D" id="1.10.10.10">
    <property type="entry name" value="Winged helix-like DNA-binding domain superfamily/Winged helix DNA-binding domain"/>
    <property type="match status" value="1"/>
</dbReference>
<dbReference type="SUPFAM" id="SSF46785">
    <property type="entry name" value="Winged helix' DNA-binding domain"/>
    <property type="match status" value="1"/>
</dbReference>
<dbReference type="Pfam" id="PF01614">
    <property type="entry name" value="IclR_C"/>
    <property type="match status" value="1"/>
</dbReference>
<dbReference type="InterPro" id="IPR005471">
    <property type="entry name" value="Tscrpt_reg_IclR_N"/>
</dbReference>
<sequence length="274" mass="29803">MTVVAQDIGLSLPEASVRVDAPVAGTVKSVARAFRALEYVATRRDGASAKEIAAHLDIALPSTYHLLATLVESGYLVHLANNARFGLGYQIRVLEQGLTHQLEVPKAIQDAIGHLHAEADAAAYYAVYRETEVVLAHVVDSDRRPRVRVLEVGFHEATHATAFGKVMLAAMTVQQRQEYIRRVGLRACTGKTITDPDALEQHLAHVRESGIALEIGEFQDRIACMAAPVRTPAGEVVASVAISFPKALFAKHRWDLERAVRHGALVANRALSAR</sequence>
<dbReference type="GO" id="GO:0003677">
    <property type="term" value="F:DNA binding"/>
    <property type="evidence" value="ECO:0007669"/>
    <property type="project" value="UniProtKB-KW"/>
</dbReference>
<dbReference type="PROSITE" id="PS51078">
    <property type="entry name" value="ICLR_ED"/>
    <property type="match status" value="1"/>
</dbReference>
<evidence type="ECO:0000256" key="2">
    <source>
        <dbReference type="ARBA" id="ARBA00023125"/>
    </source>
</evidence>
<keyword evidence="2" id="KW-0238">DNA-binding</keyword>
<evidence type="ECO:0000259" key="5">
    <source>
        <dbReference type="PROSITE" id="PS51078"/>
    </source>
</evidence>
<feature type="domain" description="HTH iclR-type" evidence="4">
    <location>
        <begin position="27"/>
        <end position="89"/>
    </location>
</feature>
<feature type="domain" description="IclR-ED" evidence="5">
    <location>
        <begin position="90"/>
        <end position="274"/>
    </location>
</feature>
<dbReference type="PANTHER" id="PTHR30136:SF24">
    <property type="entry name" value="HTH-TYPE TRANSCRIPTIONAL REPRESSOR ALLR"/>
    <property type="match status" value="1"/>
</dbReference>
<evidence type="ECO:0000313" key="7">
    <source>
        <dbReference type="Proteomes" id="UP001164390"/>
    </source>
</evidence>
<keyword evidence="1" id="KW-0805">Transcription regulation</keyword>
<reference evidence="6" key="1">
    <citation type="submission" date="2022-01" db="EMBL/GenBank/DDBJ databases">
        <title>Nocardioidaceae gen. sp. A5X3R13.</title>
        <authorList>
            <person name="Lopez Marin M.A."/>
            <person name="Uhlik O."/>
        </authorList>
    </citation>
    <scope>NUCLEOTIDE SEQUENCE</scope>
    <source>
        <strain evidence="6">A5X3R13</strain>
    </source>
</reference>
<dbReference type="RefSeq" id="WP_271635308.1">
    <property type="nucleotide sequence ID" value="NZ_CP094970.1"/>
</dbReference>
<dbReference type="KEGG" id="sgrg:L0C25_04865"/>
<organism evidence="6 7">
    <name type="scientific">Solicola gregarius</name>
    <dbReference type="NCBI Taxonomy" id="2908642"/>
    <lineage>
        <taxon>Bacteria</taxon>
        <taxon>Bacillati</taxon>
        <taxon>Actinomycetota</taxon>
        <taxon>Actinomycetes</taxon>
        <taxon>Propionibacteriales</taxon>
        <taxon>Nocardioidaceae</taxon>
        <taxon>Solicola</taxon>
    </lineage>
</organism>
<dbReference type="GO" id="GO:0045892">
    <property type="term" value="P:negative regulation of DNA-templated transcription"/>
    <property type="evidence" value="ECO:0007669"/>
    <property type="project" value="TreeGrafter"/>
</dbReference>
<dbReference type="SUPFAM" id="SSF55781">
    <property type="entry name" value="GAF domain-like"/>
    <property type="match status" value="1"/>
</dbReference>
<evidence type="ECO:0000259" key="4">
    <source>
        <dbReference type="PROSITE" id="PS51077"/>
    </source>
</evidence>
<dbReference type="Gene3D" id="3.30.450.40">
    <property type="match status" value="1"/>
</dbReference>
<keyword evidence="7" id="KW-1185">Reference proteome</keyword>
<dbReference type="InterPro" id="IPR050707">
    <property type="entry name" value="HTH_MetabolicPath_Reg"/>
</dbReference>
<dbReference type="InterPro" id="IPR036388">
    <property type="entry name" value="WH-like_DNA-bd_sf"/>
</dbReference>